<reference evidence="12" key="1">
    <citation type="journal article" date="2024" name="Gigascience">
        <title>Chromosome-level genome of the poultry shaft louse Menopon gallinae provides insight into the host-switching and adaptive evolution of parasitic lice.</title>
        <authorList>
            <person name="Xu Y."/>
            <person name="Ma L."/>
            <person name="Liu S."/>
            <person name="Liang Y."/>
            <person name="Liu Q."/>
            <person name="He Z."/>
            <person name="Tian L."/>
            <person name="Duan Y."/>
            <person name="Cai W."/>
            <person name="Li H."/>
            <person name="Song F."/>
        </authorList>
    </citation>
    <scope>NUCLEOTIDE SEQUENCE</scope>
    <source>
        <strain evidence="12">Cailab_2023a</strain>
    </source>
</reference>
<evidence type="ECO:0000256" key="7">
    <source>
        <dbReference type="PROSITE-ProRule" id="PRU00266"/>
    </source>
</evidence>
<comment type="similarity">
    <text evidence="1">Belongs to the DEAD box helicase family. DEAH subfamily.</text>
</comment>
<dbReference type="Pfam" id="PF26026">
    <property type="entry name" value="RNA_hel_CTD"/>
    <property type="match status" value="1"/>
</dbReference>
<evidence type="ECO:0000259" key="10">
    <source>
        <dbReference type="PROSITE" id="PS51192"/>
    </source>
</evidence>
<dbReference type="Pfam" id="PF00271">
    <property type="entry name" value="Helicase_C"/>
    <property type="match status" value="1"/>
</dbReference>
<dbReference type="InterPro" id="IPR001650">
    <property type="entry name" value="Helicase_C-like"/>
</dbReference>
<protein>
    <recommendedName>
        <fullName evidence="2">RNA helicase</fullName>
        <ecNumber evidence="2">3.6.4.13</ecNumber>
    </recommendedName>
</protein>
<dbReference type="InterPro" id="IPR011545">
    <property type="entry name" value="DEAD/DEAH_box_helicase_dom"/>
</dbReference>
<evidence type="ECO:0000256" key="5">
    <source>
        <dbReference type="ARBA" id="ARBA00022806"/>
    </source>
</evidence>
<dbReference type="GO" id="GO:0005524">
    <property type="term" value="F:ATP binding"/>
    <property type="evidence" value="ECO:0007669"/>
    <property type="project" value="UniProtKB-KW"/>
</dbReference>
<dbReference type="Pfam" id="PF00035">
    <property type="entry name" value="dsrm"/>
    <property type="match status" value="1"/>
</dbReference>
<evidence type="ECO:0000259" key="11">
    <source>
        <dbReference type="PROSITE" id="PS51194"/>
    </source>
</evidence>
<dbReference type="GO" id="GO:0045944">
    <property type="term" value="P:positive regulation of transcription by RNA polymerase II"/>
    <property type="evidence" value="ECO:0007669"/>
    <property type="project" value="TreeGrafter"/>
</dbReference>
<comment type="caution">
    <text evidence="12">The sequence shown here is derived from an EMBL/GenBank/DDBJ whole genome shotgun (WGS) entry which is preliminary data.</text>
</comment>
<dbReference type="FunFam" id="3.40.50.300:FF:000677">
    <property type="entry name" value="ATP-dependent RNA helicase A"/>
    <property type="match status" value="1"/>
</dbReference>
<dbReference type="InterPro" id="IPR011709">
    <property type="entry name" value="DEAD-box_helicase_OB_fold"/>
</dbReference>
<feature type="region of interest" description="Disordered" evidence="8">
    <location>
        <begin position="489"/>
        <end position="508"/>
    </location>
</feature>
<dbReference type="Gene3D" id="1.20.120.1080">
    <property type="match status" value="1"/>
</dbReference>
<dbReference type="AlphaFoldDB" id="A0AAW2H9T2"/>
<dbReference type="PROSITE" id="PS51192">
    <property type="entry name" value="HELICASE_ATP_BIND_1"/>
    <property type="match status" value="1"/>
</dbReference>
<dbReference type="SUPFAM" id="SSF52540">
    <property type="entry name" value="P-loop containing nucleoside triphosphate hydrolases"/>
    <property type="match status" value="1"/>
</dbReference>
<evidence type="ECO:0000259" key="9">
    <source>
        <dbReference type="PROSITE" id="PS50137"/>
    </source>
</evidence>
<sequence>MAPFPRDTPAAKPVFQDDMRPDIMGEAYRPFREGRNDGSYTYKDRIAEQRGLEEAEELDMNSAIHGNWTIENGKSRLHQFLQQNNIKTDYRYSIMGSEGSRSFVAEMTIHVKKLNRTLTGRESGSNKLTASKSCALSLVRQLYHLGVIEGFTGSLKKNKEKENEIKPYAVVISPELEQQVNSVLEELNIKPVKVEIEGNKDEAISIVNSTILEDFIASKPQEAGVISWAPPITNWNAWLSCNIDEGPLSTKNLDEISDDLEVQHRDKLQGSEILQKILKERETLPIFPCKKDIMHMINENPVCLIRGSTGCGKTTQICQFILDDYIQTGQGAYCNIVMTQPKRISAVSVADRVAYERCEKLGESVGYSVRFESTYPRPFGSILFCTVGTLLKRLENGLRGVSHVVVDEIHERDVNTDFIMVILRDMIHTYPDLRVILMSATVDTSLFSKYFSDCPIFDIPGRLFPVKDHFLEDIVEMLKFQPAVDAKRRKRSRSSGKGDDDEDEVPVDDGEENLNLVVSDSYSAETKKAVSLLSEKEISYDLIREILRYIRKLNISGAVLIFLPGWSIIFSLMRYLQQLPDFGSSEYVILPLHSCLPREDQRRVFETFPDHITKIILSTNIAESSITINDVVYVIDTCKAKIKMFTSHNNLTHYATVWASKTNLEQRKGRAGRVRPGYCFHLCSKSRYNELEEHMTPEMFRTPLHELALAVKMLRLGAIGQFLSKALEPPPIDAVIEAEVLLREMKCLDSNDELTPLGRIIGRLPIDPRLGKMLVMGSLFHCANPLATIAANSSTFPDVFLSTSDRRGLTFQQKAFAGVRCSDHVATLNAFQAWEDARQNGCEVSFCEAKMMSEPTLKITWEAKNQLLVLLTNTCGFPEEAVVEQVFNYNGPDSKLDVVIALLCIGLYPNIAYHMSKRKVLTTGNKMALINKRSVNCSHVEQNFPLPFFVYGEKVRTRAVACKQMTMVTPIHLLLFGSRKVDFVNGIIRLDGWINLQMNPGVASAIVALRPALESLIVKAAKDPSQLTEMTPADEKVIRVVRELCKVNAGRHGMDQVQSSGLHSNMPRRDFYSAPSYGKRMHADFGSGGFRCGPFGRGGRGYQGDLRGRGFTQFRGGHSLRGRGFNRQW</sequence>
<gene>
    <name evidence="12" type="ORF">PYX00_008879</name>
</gene>
<keyword evidence="6" id="KW-0067">ATP-binding</keyword>
<dbReference type="FunFam" id="3.30.160.20:FF:000028">
    <property type="entry name" value="ATP-dependent RNA helicase A"/>
    <property type="match status" value="1"/>
</dbReference>
<dbReference type="GO" id="GO:0016887">
    <property type="term" value="F:ATP hydrolysis activity"/>
    <property type="evidence" value="ECO:0007669"/>
    <property type="project" value="TreeGrafter"/>
</dbReference>
<dbReference type="GO" id="GO:0050684">
    <property type="term" value="P:regulation of mRNA processing"/>
    <property type="evidence" value="ECO:0007669"/>
    <property type="project" value="TreeGrafter"/>
</dbReference>
<dbReference type="GO" id="GO:0003724">
    <property type="term" value="F:RNA helicase activity"/>
    <property type="evidence" value="ECO:0007669"/>
    <property type="project" value="UniProtKB-EC"/>
</dbReference>
<dbReference type="SMART" id="SM00847">
    <property type="entry name" value="HA2"/>
    <property type="match status" value="1"/>
</dbReference>
<dbReference type="Pfam" id="PF21010">
    <property type="entry name" value="HA2_C"/>
    <property type="match status" value="1"/>
</dbReference>
<dbReference type="GO" id="GO:0043138">
    <property type="term" value="F:3'-5' DNA helicase activity"/>
    <property type="evidence" value="ECO:0007669"/>
    <property type="project" value="TreeGrafter"/>
</dbReference>
<dbReference type="PROSITE" id="PS50137">
    <property type="entry name" value="DS_RBD"/>
    <property type="match status" value="1"/>
</dbReference>
<dbReference type="EC" id="3.6.4.13" evidence="2"/>
<feature type="compositionally biased region" description="Acidic residues" evidence="8">
    <location>
        <begin position="499"/>
        <end position="508"/>
    </location>
</feature>
<dbReference type="PROSITE" id="PS51194">
    <property type="entry name" value="HELICASE_CTER"/>
    <property type="match status" value="1"/>
</dbReference>
<dbReference type="PANTHER" id="PTHR18934:SF119">
    <property type="entry name" value="ATP-DEPENDENT RNA HELICASE A"/>
    <property type="match status" value="1"/>
</dbReference>
<name>A0AAW2H9T2_9NEOP</name>
<dbReference type="SMART" id="SM00358">
    <property type="entry name" value="DSRM"/>
    <property type="match status" value="1"/>
</dbReference>
<dbReference type="GO" id="GO:0003725">
    <property type="term" value="F:double-stranded RNA binding"/>
    <property type="evidence" value="ECO:0007669"/>
    <property type="project" value="InterPro"/>
</dbReference>
<dbReference type="CDD" id="cd19855">
    <property type="entry name" value="DSRM_DHX9_rpt2"/>
    <property type="match status" value="1"/>
</dbReference>
<dbReference type="Gene3D" id="3.30.160.20">
    <property type="match status" value="1"/>
</dbReference>
<feature type="domain" description="DRBM" evidence="9">
    <location>
        <begin position="72"/>
        <end position="144"/>
    </location>
</feature>
<evidence type="ECO:0000256" key="4">
    <source>
        <dbReference type="ARBA" id="ARBA00022801"/>
    </source>
</evidence>
<dbReference type="InterPro" id="IPR014720">
    <property type="entry name" value="dsRBD_dom"/>
</dbReference>
<dbReference type="PROSITE" id="PS00690">
    <property type="entry name" value="DEAH_ATP_HELICASE"/>
    <property type="match status" value="1"/>
</dbReference>
<keyword evidence="3" id="KW-0547">Nucleotide-binding</keyword>
<dbReference type="CDD" id="cd18791">
    <property type="entry name" value="SF2_C_RHA"/>
    <property type="match status" value="1"/>
</dbReference>
<dbReference type="InterPro" id="IPR014001">
    <property type="entry name" value="Helicase_ATP-bd"/>
</dbReference>
<dbReference type="InterPro" id="IPR027417">
    <property type="entry name" value="P-loop_NTPase"/>
</dbReference>
<keyword evidence="7" id="KW-0694">RNA-binding</keyword>
<dbReference type="InterPro" id="IPR059023">
    <property type="entry name" value="RNA_hel_CTD"/>
</dbReference>
<evidence type="ECO:0000256" key="3">
    <source>
        <dbReference type="ARBA" id="ARBA00022741"/>
    </source>
</evidence>
<dbReference type="Pfam" id="PF00270">
    <property type="entry name" value="DEAD"/>
    <property type="match status" value="1"/>
</dbReference>
<organism evidence="12">
    <name type="scientific">Menopon gallinae</name>
    <name type="common">poultry shaft louse</name>
    <dbReference type="NCBI Taxonomy" id="328185"/>
    <lineage>
        <taxon>Eukaryota</taxon>
        <taxon>Metazoa</taxon>
        <taxon>Ecdysozoa</taxon>
        <taxon>Arthropoda</taxon>
        <taxon>Hexapoda</taxon>
        <taxon>Insecta</taxon>
        <taxon>Pterygota</taxon>
        <taxon>Neoptera</taxon>
        <taxon>Paraneoptera</taxon>
        <taxon>Psocodea</taxon>
        <taxon>Troctomorpha</taxon>
        <taxon>Phthiraptera</taxon>
        <taxon>Amblycera</taxon>
        <taxon>Menoponidae</taxon>
        <taxon>Menopon</taxon>
    </lineage>
</organism>
<proteinExistence type="inferred from homology"/>
<dbReference type="SMART" id="SM00487">
    <property type="entry name" value="DEXDc"/>
    <property type="match status" value="1"/>
</dbReference>
<feature type="domain" description="Helicase ATP-binding" evidence="10">
    <location>
        <begin position="294"/>
        <end position="460"/>
    </location>
</feature>
<dbReference type="Gene3D" id="3.40.50.300">
    <property type="entry name" value="P-loop containing nucleotide triphosphate hydrolases"/>
    <property type="match status" value="2"/>
</dbReference>
<dbReference type="EMBL" id="JARGDH010000005">
    <property type="protein sequence ID" value="KAL0266292.1"/>
    <property type="molecule type" value="Genomic_DNA"/>
</dbReference>
<dbReference type="EMBL" id="JARGDH010000005">
    <property type="protein sequence ID" value="KAL0266291.1"/>
    <property type="molecule type" value="Genomic_DNA"/>
</dbReference>
<dbReference type="Pfam" id="PF07717">
    <property type="entry name" value="OB_NTP_bind"/>
    <property type="match status" value="1"/>
</dbReference>
<dbReference type="SMART" id="SM00490">
    <property type="entry name" value="HELICc"/>
    <property type="match status" value="1"/>
</dbReference>
<dbReference type="InterPro" id="IPR044446">
    <property type="entry name" value="DHX9_DSRM_2"/>
</dbReference>
<accession>A0AAW2H9T2</accession>
<dbReference type="PANTHER" id="PTHR18934">
    <property type="entry name" value="ATP-DEPENDENT RNA HELICASE"/>
    <property type="match status" value="1"/>
</dbReference>
<keyword evidence="4" id="KW-0378">Hydrolase</keyword>
<dbReference type="InterPro" id="IPR002464">
    <property type="entry name" value="DNA/RNA_helicase_DEAH_CS"/>
</dbReference>
<evidence type="ECO:0000256" key="2">
    <source>
        <dbReference type="ARBA" id="ARBA00012552"/>
    </source>
</evidence>
<evidence type="ECO:0000256" key="6">
    <source>
        <dbReference type="ARBA" id="ARBA00022840"/>
    </source>
</evidence>
<keyword evidence="5" id="KW-0347">Helicase</keyword>
<dbReference type="FunFam" id="3.40.50.300:FF:000284">
    <property type="entry name" value="probable ATP-dependent RNA helicase YTHDC2"/>
    <property type="match status" value="1"/>
</dbReference>
<dbReference type="InterPro" id="IPR007502">
    <property type="entry name" value="Helicase-assoc_dom"/>
</dbReference>
<evidence type="ECO:0000313" key="12">
    <source>
        <dbReference type="EMBL" id="KAL0266291.1"/>
    </source>
</evidence>
<evidence type="ECO:0000256" key="8">
    <source>
        <dbReference type="SAM" id="MobiDB-lite"/>
    </source>
</evidence>
<dbReference type="GO" id="GO:1990904">
    <property type="term" value="C:ribonucleoprotein complex"/>
    <property type="evidence" value="ECO:0007669"/>
    <property type="project" value="TreeGrafter"/>
</dbReference>
<dbReference type="SUPFAM" id="SSF54768">
    <property type="entry name" value="dsRNA-binding domain-like"/>
    <property type="match status" value="1"/>
</dbReference>
<evidence type="ECO:0000256" key="1">
    <source>
        <dbReference type="ARBA" id="ARBA00008792"/>
    </source>
</evidence>
<dbReference type="GO" id="GO:0005730">
    <property type="term" value="C:nucleolus"/>
    <property type="evidence" value="ECO:0007669"/>
    <property type="project" value="TreeGrafter"/>
</dbReference>
<feature type="domain" description="Helicase C-terminal" evidence="11">
    <location>
        <begin position="542"/>
        <end position="715"/>
    </location>
</feature>